<dbReference type="AlphaFoldDB" id="A0A835KFK0"/>
<evidence type="ECO:0000313" key="2">
    <source>
        <dbReference type="EMBL" id="KAF9685051.1"/>
    </source>
</evidence>
<evidence type="ECO:0000256" key="1">
    <source>
        <dbReference type="SAM" id="MobiDB-lite"/>
    </source>
</evidence>
<proteinExistence type="predicted"/>
<reference evidence="2 3" key="1">
    <citation type="submission" date="2020-10" db="EMBL/GenBank/DDBJ databases">
        <title>Plant Genome Project.</title>
        <authorList>
            <person name="Zhang R.-G."/>
        </authorList>
    </citation>
    <scope>NUCLEOTIDE SEQUENCE [LARGE SCALE GENOMIC DNA]</scope>
    <source>
        <strain evidence="2">FAFU-HL-1</strain>
        <tissue evidence="2">Leaf</tissue>
    </source>
</reference>
<feature type="region of interest" description="Disordered" evidence="1">
    <location>
        <begin position="45"/>
        <end position="65"/>
    </location>
</feature>
<sequence>MQLHIPTTSGPIASSLGRESRGTLRGCYNCKESGTGVLLEETSKSLKETPVTTTTNHREENEATWEEAKEFSVGGFLNFTLRTRNNAEDQPPENGGFCLLLSRQKQNLIHCPLFIYEIAAPVIEPLPRALPKNQDPRFVSRNKRMLGQLAGE</sequence>
<feature type="compositionally biased region" description="Basic and acidic residues" evidence="1">
    <location>
        <begin position="56"/>
        <end position="65"/>
    </location>
</feature>
<organism evidence="2 3">
    <name type="scientific">Salix dunnii</name>
    <dbReference type="NCBI Taxonomy" id="1413687"/>
    <lineage>
        <taxon>Eukaryota</taxon>
        <taxon>Viridiplantae</taxon>
        <taxon>Streptophyta</taxon>
        <taxon>Embryophyta</taxon>
        <taxon>Tracheophyta</taxon>
        <taxon>Spermatophyta</taxon>
        <taxon>Magnoliopsida</taxon>
        <taxon>eudicotyledons</taxon>
        <taxon>Gunneridae</taxon>
        <taxon>Pentapetalae</taxon>
        <taxon>rosids</taxon>
        <taxon>fabids</taxon>
        <taxon>Malpighiales</taxon>
        <taxon>Salicaceae</taxon>
        <taxon>Saliceae</taxon>
        <taxon>Salix</taxon>
    </lineage>
</organism>
<comment type="caution">
    <text evidence="2">The sequence shown here is derived from an EMBL/GenBank/DDBJ whole genome shotgun (WGS) entry which is preliminary data.</text>
</comment>
<dbReference type="EMBL" id="JADGMS010000003">
    <property type="protein sequence ID" value="KAF9685051.1"/>
    <property type="molecule type" value="Genomic_DNA"/>
</dbReference>
<gene>
    <name evidence="2" type="ORF">SADUNF_Sadunf03G0014100</name>
</gene>
<protein>
    <submittedName>
        <fullName evidence="2">Uncharacterized protein</fullName>
    </submittedName>
</protein>
<evidence type="ECO:0000313" key="3">
    <source>
        <dbReference type="Proteomes" id="UP000657918"/>
    </source>
</evidence>
<dbReference type="Proteomes" id="UP000657918">
    <property type="component" value="Unassembled WGS sequence"/>
</dbReference>
<name>A0A835KFK0_9ROSI</name>
<accession>A0A835KFK0</accession>
<keyword evidence="3" id="KW-1185">Reference proteome</keyword>